<evidence type="ECO:0000313" key="3">
    <source>
        <dbReference type="Proteomes" id="UP000182235"/>
    </source>
</evidence>
<evidence type="ECO:0000313" key="2">
    <source>
        <dbReference type="EMBL" id="OJD18071.1"/>
    </source>
</evidence>
<evidence type="ECO:0000256" key="1">
    <source>
        <dbReference type="SAM" id="SignalP"/>
    </source>
</evidence>
<feature type="signal peptide" evidence="1">
    <location>
        <begin position="1"/>
        <end position="17"/>
    </location>
</feature>
<feature type="chain" id="PRO_5011978330" evidence="1">
    <location>
        <begin position="18"/>
        <end position="131"/>
    </location>
</feature>
<dbReference type="VEuPathDB" id="FungiDB:AJ78_01901"/>
<dbReference type="OrthoDB" id="4190707at2759"/>
<reference evidence="2 3" key="1">
    <citation type="submission" date="2015-07" db="EMBL/GenBank/DDBJ databases">
        <title>Emmonsia species relationships and genome sequence.</title>
        <authorList>
            <consortium name="The Broad Institute Genomics Platform"/>
            <person name="Cuomo C.A."/>
            <person name="Munoz J.F."/>
            <person name="Imamovic A."/>
            <person name="Priest M.E."/>
            <person name="Young S."/>
            <person name="Clay O.K."/>
            <person name="McEwen J.G."/>
        </authorList>
    </citation>
    <scope>NUCLEOTIDE SEQUENCE [LARGE SCALE GENOMIC DNA]</scope>
    <source>
        <strain evidence="2 3">UAMH 9510</strain>
    </source>
</reference>
<keyword evidence="3" id="KW-1185">Reference proteome</keyword>
<comment type="caution">
    <text evidence="2">The sequence shown here is derived from an EMBL/GenBank/DDBJ whole genome shotgun (WGS) entry which is preliminary data.</text>
</comment>
<name>A0A1J9QPI3_9EURO</name>
<gene>
    <name evidence="2" type="ORF">AJ78_01901</name>
</gene>
<dbReference type="EMBL" id="LGRN01000047">
    <property type="protein sequence ID" value="OJD18071.1"/>
    <property type="molecule type" value="Genomic_DNA"/>
</dbReference>
<keyword evidence="1" id="KW-0732">Signal</keyword>
<protein>
    <submittedName>
        <fullName evidence="2">Uncharacterized protein</fullName>
    </submittedName>
</protein>
<accession>A0A1J9QPI3</accession>
<dbReference type="Proteomes" id="UP000182235">
    <property type="component" value="Unassembled WGS sequence"/>
</dbReference>
<dbReference type="AlphaFoldDB" id="A0A1J9QPI3"/>
<sequence>MKLSALVTSTLVLGAFASPIVDTTTQRAGKNFRQIPMQSPPNWIPGPGLLSVTDSTFSTPSSAVSAAGWTNILRGQCVRVTKCVGFAGYLKGGEWHGSLFRRGIHSSDFIRDPHASHSFAFTSASSADILE</sequence>
<proteinExistence type="predicted"/>
<organism evidence="2 3">
    <name type="scientific">Emergomyces pasteurianus Ep9510</name>
    <dbReference type="NCBI Taxonomy" id="1447872"/>
    <lineage>
        <taxon>Eukaryota</taxon>
        <taxon>Fungi</taxon>
        <taxon>Dikarya</taxon>
        <taxon>Ascomycota</taxon>
        <taxon>Pezizomycotina</taxon>
        <taxon>Eurotiomycetes</taxon>
        <taxon>Eurotiomycetidae</taxon>
        <taxon>Onygenales</taxon>
        <taxon>Ajellomycetaceae</taxon>
        <taxon>Emergomyces</taxon>
    </lineage>
</organism>